<reference evidence="5" key="1">
    <citation type="submission" date="2021-02" db="EMBL/GenBank/DDBJ databases">
        <title>Abyssanaerobacter marinus gen.nov., sp., nov, anaerobic bacterium isolated from the Onnuri vent field of Indian Ocean and suggestion of Mogibacteriaceae fam. nov., and proposal of reclassification of ambiguous this family's genus member.</title>
        <authorList>
            <person name="Kim Y.J."/>
            <person name="Yang J.-A."/>
        </authorList>
    </citation>
    <scope>NUCLEOTIDE SEQUENCE</scope>
    <source>
        <strain evidence="5">DSM 2634</strain>
    </source>
</reference>
<evidence type="ECO:0000313" key="6">
    <source>
        <dbReference type="Proteomes" id="UP000664545"/>
    </source>
</evidence>
<dbReference type="Pfam" id="PF01648">
    <property type="entry name" value="ACPS"/>
    <property type="match status" value="1"/>
</dbReference>
<evidence type="ECO:0000313" key="5">
    <source>
        <dbReference type="EMBL" id="MBN7773923.1"/>
    </source>
</evidence>
<dbReference type="PANTHER" id="PTHR12215:SF10">
    <property type="entry name" value="L-AMINOADIPATE-SEMIALDEHYDE DEHYDROGENASE-PHOSPHOPANTETHEINYL TRANSFERASE"/>
    <property type="match status" value="1"/>
</dbReference>
<evidence type="ECO:0000259" key="3">
    <source>
        <dbReference type="Pfam" id="PF01648"/>
    </source>
</evidence>
<dbReference type="InterPro" id="IPR050559">
    <property type="entry name" value="P-Pant_transferase_sf"/>
</dbReference>
<feature type="domain" description="4'-phosphopantetheinyl transferase" evidence="3">
    <location>
        <begin position="102"/>
        <end position="205"/>
    </location>
</feature>
<gene>
    <name evidence="5" type="ORF">JYB65_11170</name>
</gene>
<evidence type="ECO:0000256" key="2">
    <source>
        <dbReference type="ARBA" id="ARBA00022679"/>
    </source>
</evidence>
<accession>A0A939IJT4</accession>
<dbReference type="InterPro" id="IPR055066">
    <property type="entry name" value="AASDHPPT_N"/>
</dbReference>
<dbReference type="SUPFAM" id="SSF56214">
    <property type="entry name" value="4'-phosphopantetheinyl transferase"/>
    <property type="match status" value="2"/>
</dbReference>
<protein>
    <submittedName>
        <fullName evidence="5">4'-phosphopantetheinyl transferase superfamily protein</fullName>
    </submittedName>
</protein>
<dbReference type="Pfam" id="PF22624">
    <property type="entry name" value="AASDHPPT_N"/>
    <property type="match status" value="1"/>
</dbReference>
<keyword evidence="2 5" id="KW-0808">Transferase</keyword>
<dbReference type="PANTHER" id="PTHR12215">
    <property type="entry name" value="PHOSPHOPANTETHEINE TRANSFERASE"/>
    <property type="match status" value="1"/>
</dbReference>
<comment type="similarity">
    <text evidence="1">Belongs to the P-Pant transferase superfamily. Gsp/Sfp/HetI/AcpT family.</text>
</comment>
<dbReference type="InterPro" id="IPR037143">
    <property type="entry name" value="4-PPantetheinyl_Trfase_dom_sf"/>
</dbReference>
<dbReference type="GO" id="GO:0005829">
    <property type="term" value="C:cytosol"/>
    <property type="evidence" value="ECO:0007669"/>
    <property type="project" value="TreeGrafter"/>
</dbReference>
<dbReference type="RefSeq" id="WP_206582763.1">
    <property type="nucleotide sequence ID" value="NZ_JAFJZZ010000005.1"/>
</dbReference>
<dbReference type="Gene3D" id="3.90.470.20">
    <property type="entry name" value="4'-phosphopantetheinyl transferase domain"/>
    <property type="match status" value="2"/>
</dbReference>
<dbReference type="EMBL" id="JAFJZZ010000005">
    <property type="protein sequence ID" value="MBN7773923.1"/>
    <property type="molecule type" value="Genomic_DNA"/>
</dbReference>
<keyword evidence="6" id="KW-1185">Reference proteome</keyword>
<dbReference type="GO" id="GO:0008897">
    <property type="term" value="F:holo-[acyl-carrier-protein] synthase activity"/>
    <property type="evidence" value="ECO:0007669"/>
    <property type="project" value="InterPro"/>
</dbReference>
<feature type="domain" description="4'-phosphopantetheinyl transferase N-terminal" evidence="4">
    <location>
        <begin position="18"/>
        <end position="96"/>
    </location>
</feature>
<dbReference type="InterPro" id="IPR008278">
    <property type="entry name" value="4-PPantetheinyl_Trfase_dom"/>
</dbReference>
<evidence type="ECO:0000259" key="4">
    <source>
        <dbReference type="Pfam" id="PF22624"/>
    </source>
</evidence>
<organism evidence="5 6">
    <name type="scientific">Clostridium aminobutyricum</name>
    <dbReference type="NCBI Taxonomy" id="33953"/>
    <lineage>
        <taxon>Bacteria</taxon>
        <taxon>Bacillati</taxon>
        <taxon>Bacillota</taxon>
        <taxon>Clostridia</taxon>
        <taxon>Eubacteriales</taxon>
        <taxon>Clostridiaceae</taxon>
        <taxon>Clostridium</taxon>
    </lineage>
</organism>
<comment type="caution">
    <text evidence="5">The sequence shown here is derived from an EMBL/GenBank/DDBJ whole genome shotgun (WGS) entry which is preliminary data.</text>
</comment>
<dbReference type="Proteomes" id="UP000664545">
    <property type="component" value="Unassembled WGS sequence"/>
</dbReference>
<evidence type="ECO:0000256" key="1">
    <source>
        <dbReference type="ARBA" id="ARBA00010990"/>
    </source>
</evidence>
<proteinExistence type="inferred from homology"/>
<dbReference type="AlphaFoldDB" id="A0A939IJT4"/>
<dbReference type="GO" id="GO:0000287">
    <property type="term" value="F:magnesium ion binding"/>
    <property type="evidence" value="ECO:0007669"/>
    <property type="project" value="InterPro"/>
</dbReference>
<sequence>MIRVYIAQIDEEKEYCYNDFIQVLPIEKKEHLLRYRFKKDLLLSLLGEILLRYGLKDMYGYYEELEIFYGKHKKPYLKKPNVFFNISHSGKFTVCALGDSEIGVDIQEKEMRDTEELLTLGTRFFSAKEAQDLSGQFDKKDYFYQLWTLKESYIKYRGTGLYYPLDSFGFQIKDNDIEYFNSEEMQGALQFKCFDYRSDYKLAICTEEPIGNDILFEVNNELIDRELNIKRKDY</sequence>
<dbReference type="GO" id="GO:0019878">
    <property type="term" value="P:lysine biosynthetic process via aminoadipic acid"/>
    <property type="evidence" value="ECO:0007669"/>
    <property type="project" value="TreeGrafter"/>
</dbReference>
<name>A0A939IJT4_CLOAM</name>